<protein>
    <submittedName>
        <fullName evidence="12">Selenoprotein S</fullName>
    </submittedName>
</protein>
<evidence type="ECO:0000256" key="11">
    <source>
        <dbReference type="SAM" id="Phobius"/>
    </source>
</evidence>
<sequence length="182" mass="20268">MEGAEEIQKTPLENQDLDFNFLHQTVGVFVAEYGWYLLLMTVCLYMLIQHLVNKRDSQSSSASEPVQDPISVAARLEALAASRQKMQDELDAKAALFREKQQQLEEEKRRQKIEMWENMKQGKSTKGNSKIAQSTEEASTSTSTLKPKTEKKALRKSGYNPLSGGGGSCAWRPGRRGPSSGG</sequence>
<evidence type="ECO:0000313" key="12">
    <source>
        <dbReference type="EMBL" id="ACO09985.1"/>
    </source>
</evidence>
<evidence type="ECO:0000256" key="5">
    <source>
        <dbReference type="ARBA" id="ARBA00022692"/>
    </source>
</evidence>
<dbReference type="InterPro" id="IPR009703">
    <property type="entry name" value="Selenoprotein_S"/>
</dbReference>
<evidence type="ECO:0000256" key="8">
    <source>
        <dbReference type="ARBA" id="ARBA00022989"/>
    </source>
</evidence>
<gene>
    <name evidence="12" type="primary">SELS</name>
</gene>
<dbReference type="EMBL" id="BT075561">
    <property type="protein sequence ID" value="ACO09985.1"/>
    <property type="molecule type" value="mRNA"/>
</dbReference>
<name>C1BLT2_OSMMO</name>
<dbReference type="Pfam" id="PF06936">
    <property type="entry name" value="Selenoprotein_S"/>
    <property type="match status" value="1"/>
</dbReference>
<keyword evidence="6" id="KW-0256">Endoplasmic reticulum</keyword>
<proteinExistence type="evidence at transcript level"/>
<dbReference type="Gene3D" id="6.10.250.2950">
    <property type="match status" value="1"/>
</dbReference>
<feature type="region of interest" description="Disordered" evidence="10">
    <location>
        <begin position="102"/>
        <end position="182"/>
    </location>
</feature>
<keyword evidence="9 11" id="KW-0472">Membrane</keyword>
<reference evidence="12" key="1">
    <citation type="submission" date="2009-03" db="EMBL/GenBank/DDBJ databases">
        <title>Osmerus mordax full-length cDNAs.</title>
        <authorList>
            <person name="von Schalburg K."/>
            <person name="Leong J."/>
            <person name="Cooper G."/>
            <person name="Davidson W.S."/>
            <person name="Koop B.F."/>
        </authorList>
    </citation>
    <scope>NUCLEOTIDE SEQUENCE</scope>
    <source>
        <tissue evidence="12">Brain</tissue>
    </source>
</reference>
<evidence type="ECO:0000256" key="3">
    <source>
        <dbReference type="ARBA" id="ARBA00011034"/>
    </source>
</evidence>
<dbReference type="AlphaFoldDB" id="C1BLT2"/>
<comment type="similarity">
    <text evidence="3">Belongs to the selenoprotein S family.</text>
</comment>
<feature type="compositionally biased region" description="Polar residues" evidence="10">
    <location>
        <begin position="121"/>
        <end position="133"/>
    </location>
</feature>
<evidence type="ECO:0000256" key="10">
    <source>
        <dbReference type="SAM" id="MobiDB-lite"/>
    </source>
</evidence>
<keyword evidence="5 11" id="KW-0812">Transmembrane</keyword>
<dbReference type="PANTHER" id="PTHR28621">
    <property type="entry name" value="SELENOPROTEIN S"/>
    <property type="match status" value="1"/>
</dbReference>
<dbReference type="GO" id="GO:0036513">
    <property type="term" value="C:Derlin-1 retrotranslocation complex"/>
    <property type="evidence" value="ECO:0007669"/>
    <property type="project" value="TreeGrafter"/>
</dbReference>
<keyword evidence="4" id="KW-0963">Cytoplasm</keyword>
<evidence type="ECO:0000256" key="7">
    <source>
        <dbReference type="ARBA" id="ARBA00022933"/>
    </source>
</evidence>
<dbReference type="GO" id="GO:0036502">
    <property type="term" value="C:Derlin-1-VIMP complex"/>
    <property type="evidence" value="ECO:0007669"/>
    <property type="project" value="TreeGrafter"/>
</dbReference>
<evidence type="ECO:0000256" key="6">
    <source>
        <dbReference type="ARBA" id="ARBA00022824"/>
    </source>
</evidence>
<evidence type="ECO:0000256" key="4">
    <source>
        <dbReference type="ARBA" id="ARBA00022490"/>
    </source>
</evidence>
<feature type="compositionally biased region" description="Low complexity" evidence="10">
    <location>
        <begin position="134"/>
        <end position="144"/>
    </location>
</feature>
<dbReference type="PANTHER" id="PTHR28621:SF1">
    <property type="entry name" value="SELENOPROTEIN S"/>
    <property type="match status" value="1"/>
</dbReference>
<feature type="transmembrane region" description="Helical" evidence="11">
    <location>
        <begin position="33"/>
        <end position="52"/>
    </location>
</feature>
<accession>C1BLT2</accession>
<evidence type="ECO:0000256" key="9">
    <source>
        <dbReference type="ARBA" id="ARBA00023136"/>
    </source>
</evidence>
<keyword evidence="7" id="KW-0712">Selenocysteine</keyword>
<keyword evidence="8 11" id="KW-1133">Transmembrane helix</keyword>
<evidence type="ECO:0000256" key="2">
    <source>
        <dbReference type="ARBA" id="ARBA00004496"/>
    </source>
</evidence>
<evidence type="ECO:0000256" key="1">
    <source>
        <dbReference type="ARBA" id="ARBA00004389"/>
    </source>
</evidence>
<dbReference type="GO" id="GO:0030970">
    <property type="term" value="P:retrograde protein transport, ER to cytosol"/>
    <property type="evidence" value="ECO:0007669"/>
    <property type="project" value="TreeGrafter"/>
</dbReference>
<feature type="compositionally biased region" description="Basic and acidic residues" evidence="10">
    <location>
        <begin position="102"/>
        <end position="117"/>
    </location>
</feature>
<dbReference type="GO" id="GO:0030968">
    <property type="term" value="P:endoplasmic reticulum unfolded protein response"/>
    <property type="evidence" value="ECO:0007669"/>
    <property type="project" value="TreeGrafter"/>
</dbReference>
<comment type="subcellular location">
    <subcellularLocation>
        <location evidence="2">Cytoplasm</location>
    </subcellularLocation>
    <subcellularLocation>
        <location evidence="1">Endoplasmic reticulum membrane</location>
        <topology evidence="1">Single-pass membrane protein</topology>
    </subcellularLocation>
</comment>
<organism evidence="12">
    <name type="scientific">Osmerus mordax</name>
    <name type="common">Rainbow smelt</name>
    <name type="synonym">Atherina mordax</name>
    <dbReference type="NCBI Taxonomy" id="8014"/>
    <lineage>
        <taxon>Eukaryota</taxon>
        <taxon>Metazoa</taxon>
        <taxon>Chordata</taxon>
        <taxon>Craniata</taxon>
        <taxon>Vertebrata</taxon>
        <taxon>Euteleostomi</taxon>
        <taxon>Actinopterygii</taxon>
        <taxon>Neopterygii</taxon>
        <taxon>Teleostei</taxon>
        <taxon>Stomiati</taxon>
        <taxon>Osmeriformes</taxon>
        <taxon>Osmeridae</taxon>
        <taxon>Osmerus</taxon>
    </lineage>
</organism>